<evidence type="ECO:0000256" key="2">
    <source>
        <dbReference type="ARBA" id="ARBA00022801"/>
    </source>
</evidence>
<dbReference type="KEGG" id="nsn:EXE58_10030"/>
<keyword evidence="7" id="KW-1185">Reference proteome</keyword>
<dbReference type="Pfam" id="PF12740">
    <property type="entry name" value="PETase"/>
    <property type="match status" value="1"/>
</dbReference>
<dbReference type="PANTHER" id="PTHR22946">
    <property type="entry name" value="DIENELACTONE HYDROLASE DOMAIN-CONTAINING PROTEIN-RELATED"/>
    <property type="match status" value="1"/>
</dbReference>
<comment type="similarity">
    <text evidence="1">Belongs to the AB hydrolase superfamily.</text>
</comment>
<organism evidence="6 7">
    <name type="scientific">Nocardioides seonyuensis</name>
    <dbReference type="NCBI Taxonomy" id="2518371"/>
    <lineage>
        <taxon>Bacteria</taxon>
        <taxon>Bacillati</taxon>
        <taxon>Actinomycetota</taxon>
        <taxon>Actinomycetes</taxon>
        <taxon>Propionibacteriales</taxon>
        <taxon>Nocardioidaceae</taxon>
        <taxon>Nocardioides</taxon>
    </lineage>
</organism>
<sequence length="292" mass="31100">MRKRTSIISVIATTVAMILSLGAQAPAAAESPYERGPDPTRSSIEASRGPFAVTSTSVSSWSTPGFGSATITYPTSTSEGTYGAVAISPGFTASESTIAWLGPRLASQGFVVITFNTQSRYDQPAARGDQLLAALDYLTRSSSATIRSRIDPNRLAVIGHSMGGGGTLEAAKDRPSLQATIGLTPWNSDKTWPEIRTPSLVIGAENDSVAPVGSHSIPFYQSIPSSTSKAYLELNDASHFAPNSSNTTIAWSTISWLKLYVDDDERYRQFLCPGPQPSSFGEVSDYRNTCLS</sequence>
<dbReference type="InterPro" id="IPR050261">
    <property type="entry name" value="FrsA_esterase"/>
</dbReference>
<protein>
    <submittedName>
        <fullName evidence="6">Alpha/beta hydrolase</fullName>
    </submittedName>
</protein>
<keyword evidence="4" id="KW-0732">Signal</keyword>
<dbReference type="SUPFAM" id="SSF53474">
    <property type="entry name" value="alpha/beta-Hydrolases"/>
    <property type="match status" value="1"/>
</dbReference>
<evidence type="ECO:0000259" key="5">
    <source>
        <dbReference type="Pfam" id="PF12740"/>
    </source>
</evidence>
<reference evidence="6 7" key="1">
    <citation type="submission" date="2019-03" db="EMBL/GenBank/DDBJ databases">
        <title>Three New Species of Nocardioides, Nocardioides euryhalodurans sp. nov., Nocardioides seonyuensis sp. nov. and Nocardioides eburneoflavus sp. nov. Iolated from Soil.</title>
        <authorList>
            <person name="Roh S.G."/>
            <person name="Lee C."/>
            <person name="Kim M.-K."/>
            <person name="Kim S.B."/>
        </authorList>
    </citation>
    <scope>NUCLEOTIDE SEQUENCE [LARGE SCALE GENOMIC DNA]</scope>
    <source>
        <strain evidence="6 7">MMS17-SY207-3</strain>
    </source>
</reference>
<keyword evidence="2 6" id="KW-0378">Hydrolase</keyword>
<feature type="region of interest" description="Disordered" evidence="3">
    <location>
        <begin position="28"/>
        <end position="48"/>
    </location>
</feature>
<evidence type="ECO:0000256" key="3">
    <source>
        <dbReference type="SAM" id="MobiDB-lite"/>
    </source>
</evidence>
<dbReference type="PANTHER" id="PTHR22946:SF9">
    <property type="entry name" value="POLYKETIDE TRANSFERASE AF380"/>
    <property type="match status" value="1"/>
</dbReference>
<name>A0A4P7IES6_9ACTN</name>
<dbReference type="Gene3D" id="3.40.50.1820">
    <property type="entry name" value="alpha/beta hydrolase"/>
    <property type="match status" value="1"/>
</dbReference>
<dbReference type="InterPro" id="IPR041127">
    <property type="entry name" value="PET_hydrolase/cutinase-like"/>
</dbReference>
<proteinExistence type="inferred from homology"/>
<evidence type="ECO:0000256" key="4">
    <source>
        <dbReference type="SAM" id="SignalP"/>
    </source>
</evidence>
<evidence type="ECO:0000313" key="6">
    <source>
        <dbReference type="EMBL" id="QBX55759.1"/>
    </source>
</evidence>
<dbReference type="EMBL" id="CP038436">
    <property type="protein sequence ID" value="QBX55759.1"/>
    <property type="molecule type" value="Genomic_DNA"/>
</dbReference>
<evidence type="ECO:0000313" key="7">
    <source>
        <dbReference type="Proteomes" id="UP000294853"/>
    </source>
</evidence>
<dbReference type="AlphaFoldDB" id="A0A4P7IES6"/>
<dbReference type="InterPro" id="IPR029058">
    <property type="entry name" value="AB_hydrolase_fold"/>
</dbReference>
<feature type="domain" description="PET hydrolase/cutinase-like" evidence="5">
    <location>
        <begin position="28"/>
        <end position="290"/>
    </location>
</feature>
<dbReference type="OrthoDB" id="1466228at2"/>
<accession>A0A4P7IES6</accession>
<gene>
    <name evidence="6" type="ORF">EXE58_10030</name>
</gene>
<dbReference type="GO" id="GO:0052689">
    <property type="term" value="F:carboxylic ester hydrolase activity"/>
    <property type="evidence" value="ECO:0007669"/>
    <property type="project" value="UniProtKB-ARBA"/>
</dbReference>
<dbReference type="Proteomes" id="UP000294853">
    <property type="component" value="Chromosome"/>
</dbReference>
<feature type="chain" id="PRO_5038730182" evidence="4">
    <location>
        <begin position="26"/>
        <end position="292"/>
    </location>
</feature>
<evidence type="ECO:0000256" key="1">
    <source>
        <dbReference type="ARBA" id="ARBA00008645"/>
    </source>
</evidence>
<feature type="signal peptide" evidence="4">
    <location>
        <begin position="1"/>
        <end position="25"/>
    </location>
</feature>